<dbReference type="GO" id="GO:0030942">
    <property type="term" value="F:endoplasmic reticulum signal peptide binding"/>
    <property type="evidence" value="ECO:0007669"/>
    <property type="project" value="InterPro"/>
</dbReference>
<protein>
    <recommendedName>
        <fullName evidence="9">Signal recognition particle subunit SRP68</fullName>
    </recommendedName>
</protein>
<keyword evidence="7" id="KW-0539">Nucleus</keyword>
<dbReference type="PANTHER" id="PTHR12860:SF0">
    <property type="entry name" value="SIGNAL RECOGNITION PARTICLE SUBUNIT SRP68"/>
    <property type="match status" value="1"/>
</dbReference>
<keyword evidence="8" id="KW-0687">Ribonucleoprotein</keyword>
<evidence type="ECO:0000256" key="3">
    <source>
        <dbReference type="ARBA" id="ARBA00009352"/>
    </source>
</evidence>
<comment type="subcellular location">
    <subcellularLocation>
        <location evidence="1">Cytoplasm</location>
    </subcellularLocation>
    <subcellularLocation>
        <location evidence="2">Nucleus</location>
        <location evidence="2">Nucleolus</location>
    </subcellularLocation>
</comment>
<accession>F4S0G8</accession>
<dbReference type="OrthoDB" id="10255118at2759"/>
<evidence type="ECO:0000256" key="4">
    <source>
        <dbReference type="ARBA" id="ARBA00022490"/>
    </source>
</evidence>
<keyword evidence="12" id="KW-1185">Reference proteome</keyword>
<dbReference type="GO" id="GO:0008312">
    <property type="term" value="F:7S RNA binding"/>
    <property type="evidence" value="ECO:0007669"/>
    <property type="project" value="InterPro"/>
</dbReference>
<dbReference type="Pfam" id="PF16969">
    <property type="entry name" value="SRP68"/>
    <property type="match status" value="1"/>
</dbReference>
<sequence length="800" mass="90373">MAKSKMNDKQPVGSVELLRLVTEERKSFGVKQLDYHRYHAHCAKKLHAMRRAGGIQQINKNKKFLKKTLKPPFISSQNLKLQHILVVLFEAERCWAASRELKQTVTSLQTKRTVTGLASASSNTQTRKTGLSKLRSHARTRLSRAVKHASSLLSFNTLVPFETHSLIEVHVYNLHLQGLLAFDLGKWTTGLDCLSLAVTLLKALSKHAHGSRHKDVALFQEWSDNTLPLVRYCAYKLEISTLTDIETFSEERTEGCELGPKLLGEHWEVINIFIADSQKTETSDSISLSWRGQSIPSRSLDLVEIVLQVQDATQKLKEALSSPTKPSKISHPKDVKVSKPSTGPGCVKSTKSVGSRSRAFDAALLVYTDTEESIQTLVKASQRALESNESFQHSNDQHISLTLNHSVIAFRLLSTRFQRDLDLLEGLKTKLKRRELKVERRLSSKSGHQTFQLIDALVSNEKNQKPTNKKEMQNIRRKMMNRQRANIYPSLLKLYDSILLDLEKMRQLTIIDDDDSLASMVDCRLAFYQAHRCLIQSRSYHLIEKFPESFALHQKSILYLRESERALREADVDEDIEDQEEELISLITNPEDISALTQIQEETKREILRDWYEDCQSDHHPILHELEAEIKLGMLSLSGESPDLQFTQPTPGNKPDQPALDVAYNYVIDFPLDQLAIKASLKQPDHSNSQRAFISAAAIPSDAIPTSHEEVVVPAETKKSGGGLWSFFTGRWCSPTPRGSVKISLNGKNIRRQCDHTESRNAAPIAADSGEPHTLVDVRPMCLERREASRVEDLAKLPQG</sequence>
<dbReference type="PANTHER" id="PTHR12860">
    <property type="entry name" value="SIGNAL RECOGNITION PARTICLE 68 KDA PROTEIN"/>
    <property type="match status" value="1"/>
</dbReference>
<evidence type="ECO:0000313" key="11">
    <source>
        <dbReference type="EMBL" id="EGG01764.1"/>
    </source>
</evidence>
<dbReference type="InterPro" id="IPR034652">
    <property type="entry name" value="SRP68-RBD"/>
</dbReference>
<dbReference type="CDD" id="cd15481">
    <property type="entry name" value="SRP68-RBD"/>
    <property type="match status" value="1"/>
</dbReference>
<dbReference type="GeneID" id="18926069"/>
<evidence type="ECO:0000256" key="7">
    <source>
        <dbReference type="ARBA" id="ARBA00023242"/>
    </source>
</evidence>
<evidence type="ECO:0000256" key="1">
    <source>
        <dbReference type="ARBA" id="ARBA00004496"/>
    </source>
</evidence>
<organism evidence="12">
    <name type="scientific">Melampsora larici-populina (strain 98AG31 / pathotype 3-4-7)</name>
    <name type="common">Poplar leaf rust fungus</name>
    <dbReference type="NCBI Taxonomy" id="747676"/>
    <lineage>
        <taxon>Eukaryota</taxon>
        <taxon>Fungi</taxon>
        <taxon>Dikarya</taxon>
        <taxon>Basidiomycota</taxon>
        <taxon>Pucciniomycotina</taxon>
        <taxon>Pucciniomycetes</taxon>
        <taxon>Pucciniales</taxon>
        <taxon>Melampsoraceae</taxon>
        <taxon>Melampsora</taxon>
    </lineage>
</organism>
<evidence type="ECO:0000256" key="2">
    <source>
        <dbReference type="ARBA" id="ARBA00004604"/>
    </source>
</evidence>
<dbReference type="STRING" id="747676.F4S0G8"/>
<gene>
    <name evidence="11" type="ORF">MELLADRAFT_117696</name>
</gene>
<name>F4S0G8_MELLP</name>
<keyword evidence="6" id="KW-0733">Signal recognition particle</keyword>
<reference evidence="12" key="1">
    <citation type="journal article" date="2011" name="Proc. Natl. Acad. Sci. U.S.A.">
        <title>Obligate biotrophy features unraveled by the genomic analysis of rust fungi.</title>
        <authorList>
            <person name="Duplessis S."/>
            <person name="Cuomo C.A."/>
            <person name="Lin Y.-C."/>
            <person name="Aerts A."/>
            <person name="Tisserant E."/>
            <person name="Veneault-Fourrey C."/>
            <person name="Joly D.L."/>
            <person name="Hacquard S."/>
            <person name="Amselem J."/>
            <person name="Cantarel B.L."/>
            <person name="Chiu R."/>
            <person name="Coutinho P.M."/>
            <person name="Feau N."/>
            <person name="Field M."/>
            <person name="Frey P."/>
            <person name="Gelhaye E."/>
            <person name="Goldberg J."/>
            <person name="Grabherr M.G."/>
            <person name="Kodira C.D."/>
            <person name="Kohler A."/>
            <person name="Kuees U."/>
            <person name="Lindquist E.A."/>
            <person name="Lucas S.M."/>
            <person name="Mago R."/>
            <person name="Mauceli E."/>
            <person name="Morin E."/>
            <person name="Murat C."/>
            <person name="Pangilinan J.L."/>
            <person name="Park R."/>
            <person name="Pearson M."/>
            <person name="Quesneville H."/>
            <person name="Rouhier N."/>
            <person name="Sakthikumar S."/>
            <person name="Salamov A.A."/>
            <person name="Schmutz J."/>
            <person name="Selles B."/>
            <person name="Shapiro H."/>
            <person name="Tanguay P."/>
            <person name="Tuskan G.A."/>
            <person name="Henrissat B."/>
            <person name="Van de Peer Y."/>
            <person name="Rouze P."/>
            <person name="Ellis J.G."/>
            <person name="Dodds P.N."/>
            <person name="Schein J.E."/>
            <person name="Zhong S."/>
            <person name="Hamelin R.C."/>
            <person name="Grigoriev I.V."/>
            <person name="Szabo L.J."/>
            <person name="Martin F."/>
        </authorList>
    </citation>
    <scope>NUCLEOTIDE SEQUENCE [LARGE SCALE GENOMIC DNA]</scope>
    <source>
        <strain evidence="12">98AG31 / pathotype 3-4-7</strain>
    </source>
</reference>
<evidence type="ECO:0000256" key="9">
    <source>
        <dbReference type="ARBA" id="ARBA00029498"/>
    </source>
</evidence>
<dbReference type="HOGENOM" id="CLU_022558_0_0_1"/>
<comment type="similarity">
    <text evidence="3">Belongs to the SRP68 family.</text>
</comment>
<keyword evidence="4" id="KW-0963">Cytoplasm</keyword>
<dbReference type="eggNOG" id="KOG2460">
    <property type="taxonomic scope" value="Eukaryota"/>
</dbReference>
<evidence type="ECO:0000256" key="10">
    <source>
        <dbReference type="SAM" id="MobiDB-lite"/>
    </source>
</evidence>
<dbReference type="GO" id="GO:0005786">
    <property type="term" value="C:signal recognition particle, endoplasmic reticulum targeting"/>
    <property type="evidence" value="ECO:0007669"/>
    <property type="project" value="UniProtKB-KW"/>
</dbReference>
<dbReference type="InterPro" id="IPR026258">
    <property type="entry name" value="SRP68"/>
</dbReference>
<dbReference type="InParanoid" id="F4S0G8"/>
<proteinExistence type="inferred from homology"/>
<evidence type="ECO:0000313" key="12">
    <source>
        <dbReference type="Proteomes" id="UP000001072"/>
    </source>
</evidence>
<dbReference type="FunCoup" id="F4S0G8">
    <property type="interactions" value="646"/>
</dbReference>
<dbReference type="VEuPathDB" id="FungiDB:MELLADRAFT_117696"/>
<feature type="region of interest" description="Disordered" evidence="10">
    <location>
        <begin position="319"/>
        <end position="350"/>
    </location>
</feature>
<dbReference type="GO" id="GO:0006614">
    <property type="term" value="P:SRP-dependent cotranslational protein targeting to membrane"/>
    <property type="evidence" value="ECO:0007669"/>
    <property type="project" value="InterPro"/>
</dbReference>
<dbReference type="EMBL" id="GL883135">
    <property type="protein sequence ID" value="EGG01764.1"/>
    <property type="molecule type" value="Genomic_DNA"/>
</dbReference>
<dbReference type="InterPro" id="IPR038253">
    <property type="entry name" value="SRP68_N_sf"/>
</dbReference>
<dbReference type="GO" id="GO:0005730">
    <property type="term" value="C:nucleolus"/>
    <property type="evidence" value="ECO:0007669"/>
    <property type="project" value="UniProtKB-SubCell"/>
</dbReference>
<evidence type="ECO:0000256" key="6">
    <source>
        <dbReference type="ARBA" id="ARBA00023135"/>
    </source>
</evidence>
<dbReference type="KEGG" id="mlr:MELLADRAFT_117696"/>
<dbReference type="GO" id="GO:0005047">
    <property type="term" value="F:signal recognition particle binding"/>
    <property type="evidence" value="ECO:0007669"/>
    <property type="project" value="InterPro"/>
</dbReference>
<dbReference type="RefSeq" id="XP_007414864.1">
    <property type="nucleotide sequence ID" value="XM_007414802.1"/>
</dbReference>
<dbReference type="Gene3D" id="1.10.3450.40">
    <property type="entry name" value="Signal recognition particle, SRP68 subunit, RNA-binding domain"/>
    <property type="match status" value="1"/>
</dbReference>
<dbReference type="Proteomes" id="UP000001072">
    <property type="component" value="Unassembled WGS sequence"/>
</dbReference>
<dbReference type="AlphaFoldDB" id="F4S0G8"/>
<evidence type="ECO:0000256" key="8">
    <source>
        <dbReference type="ARBA" id="ARBA00023274"/>
    </source>
</evidence>
<evidence type="ECO:0000256" key="5">
    <source>
        <dbReference type="ARBA" id="ARBA00022884"/>
    </source>
</evidence>
<keyword evidence="5" id="KW-0694">RNA-binding</keyword>